<evidence type="ECO:0000313" key="5">
    <source>
        <dbReference type="EMBL" id="GFY79378.1"/>
    </source>
</evidence>
<keyword evidence="6" id="KW-1185">Reference proteome</keyword>
<evidence type="ECO:0000259" key="4">
    <source>
        <dbReference type="Pfam" id="PF00501"/>
    </source>
</evidence>
<reference evidence="5" key="1">
    <citation type="submission" date="2020-08" db="EMBL/GenBank/DDBJ databases">
        <title>Multicomponent nature underlies the extraordinary mechanical properties of spider dragline silk.</title>
        <authorList>
            <person name="Kono N."/>
            <person name="Nakamura H."/>
            <person name="Mori M."/>
            <person name="Yoshida Y."/>
            <person name="Ohtoshi R."/>
            <person name="Malay A.D."/>
            <person name="Moran D.A.P."/>
            <person name="Tomita M."/>
            <person name="Numata K."/>
            <person name="Arakawa K."/>
        </authorList>
    </citation>
    <scope>NUCLEOTIDE SEQUENCE</scope>
</reference>
<dbReference type="SUPFAM" id="SSF56801">
    <property type="entry name" value="Acetyl-CoA synthetase-like"/>
    <property type="match status" value="1"/>
</dbReference>
<proteinExistence type="predicted"/>
<dbReference type="PANTHER" id="PTHR43272">
    <property type="entry name" value="LONG-CHAIN-FATTY-ACID--COA LIGASE"/>
    <property type="match status" value="1"/>
</dbReference>
<dbReference type="Gene3D" id="3.40.50.12780">
    <property type="entry name" value="N-terminal domain of ligase-like"/>
    <property type="match status" value="1"/>
</dbReference>
<evidence type="ECO:0000313" key="6">
    <source>
        <dbReference type="Proteomes" id="UP000886998"/>
    </source>
</evidence>
<protein>
    <recommendedName>
        <fullName evidence="3">long-chain-fatty-acid--CoA ligase</fullName>
        <ecNumber evidence="3">6.2.1.3</ecNumber>
    </recommendedName>
</protein>
<dbReference type="PANTHER" id="PTHR43272:SF107">
    <property type="entry name" value="LONG-CHAIN-FATTY-ACID--COA LIGASE 5"/>
    <property type="match status" value="1"/>
</dbReference>
<keyword evidence="2" id="KW-0276">Fatty acid metabolism</keyword>
<dbReference type="InterPro" id="IPR000873">
    <property type="entry name" value="AMP-dep_synth/lig_dom"/>
</dbReference>
<dbReference type="GO" id="GO:0016020">
    <property type="term" value="C:membrane"/>
    <property type="evidence" value="ECO:0007669"/>
    <property type="project" value="TreeGrafter"/>
</dbReference>
<dbReference type="EMBL" id="BMAV01023552">
    <property type="protein sequence ID" value="GFY79378.1"/>
    <property type="molecule type" value="Genomic_DNA"/>
</dbReference>
<name>A0A8X6YY12_9ARAC</name>
<gene>
    <name evidence="5" type="primary">ACSL5_4</name>
    <name evidence="5" type="ORF">TNIN_271671</name>
</gene>
<dbReference type="GO" id="GO:0005783">
    <property type="term" value="C:endoplasmic reticulum"/>
    <property type="evidence" value="ECO:0007669"/>
    <property type="project" value="TreeGrafter"/>
</dbReference>
<comment type="caution">
    <text evidence="5">The sequence shown here is derived from an EMBL/GenBank/DDBJ whole genome shotgun (WGS) entry which is preliminary data.</text>
</comment>
<evidence type="ECO:0000256" key="3">
    <source>
        <dbReference type="ARBA" id="ARBA00026121"/>
    </source>
</evidence>
<evidence type="ECO:0000256" key="2">
    <source>
        <dbReference type="ARBA" id="ARBA00022832"/>
    </source>
</evidence>
<dbReference type="Pfam" id="PF00501">
    <property type="entry name" value="AMP-binding"/>
    <property type="match status" value="1"/>
</dbReference>
<dbReference type="AlphaFoldDB" id="A0A8X6YY12"/>
<keyword evidence="1 5" id="KW-0436">Ligase</keyword>
<dbReference type="OrthoDB" id="6428606at2759"/>
<feature type="domain" description="AMP-dependent synthetase/ligase" evidence="4">
    <location>
        <begin position="70"/>
        <end position="130"/>
    </location>
</feature>
<evidence type="ECO:0000256" key="1">
    <source>
        <dbReference type="ARBA" id="ARBA00022598"/>
    </source>
</evidence>
<dbReference type="EC" id="6.2.1.3" evidence="3"/>
<dbReference type="GO" id="GO:0004467">
    <property type="term" value="F:long-chain fatty acid-CoA ligase activity"/>
    <property type="evidence" value="ECO:0007669"/>
    <property type="project" value="UniProtKB-EC"/>
</dbReference>
<accession>A0A8X6YY12</accession>
<sequence>MSTEAEHEDSSAKESIEIPNSGGVRKSKYVKNGEMIRFIHDDTKTLWDVLQRGLRESGDGRCYGWRNDKSDYNWISYSQFIKRAENFGSGLLKIGLKPGQSSNVGIYSRNRVEWVLTQFGCCSQSMVVVLYMTPLVLMDAFS</sequence>
<keyword evidence="2" id="KW-0443">Lipid metabolism</keyword>
<dbReference type="InterPro" id="IPR042099">
    <property type="entry name" value="ANL_N_sf"/>
</dbReference>
<dbReference type="Proteomes" id="UP000886998">
    <property type="component" value="Unassembled WGS sequence"/>
</dbReference>
<organism evidence="5 6">
    <name type="scientific">Trichonephila inaurata madagascariensis</name>
    <dbReference type="NCBI Taxonomy" id="2747483"/>
    <lineage>
        <taxon>Eukaryota</taxon>
        <taxon>Metazoa</taxon>
        <taxon>Ecdysozoa</taxon>
        <taxon>Arthropoda</taxon>
        <taxon>Chelicerata</taxon>
        <taxon>Arachnida</taxon>
        <taxon>Araneae</taxon>
        <taxon>Araneomorphae</taxon>
        <taxon>Entelegynae</taxon>
        <taxon>Araneoidea</taxon>
        <taxon>Nephilidae</taxon>
        <taxon>Trichonephila</taxon>
        <taxon>Trichonephila inaurata</taxon>
    </lineage>
</organism>